<dbReference type="Proteomes" id="UP000660729">
    <property type="component" value="Unassembled WGS sequence"/>
</dbReference>
<comment type="caution">
    <text evidence="2">The sequence shown here is derived from an EMBL/GenBank/DDBJ whole genome shotgun (WGS) entry which is preliminary data.</text>
</comment>
<dbReference type="Gene3D" id="2.130.10.10">
    <property type="entry name" value="YVTN repeat-like/Quinoprotein amine dehydrogenase"/>
    <property type="match status" value="1"/>
</dbReference>
<organism evidence="2 3">
    <name type="scientific">Pseudocercospora fuligena</name>
    <dbReference type="NCBI Taxonomy" id="685502"/>
    <lineage>
        <taxon>Eukaryota</taxon>
        <taxon>Fungi</taxon>
        <taxon>Dikarya</taxon>
        <taxon>Ascomycota</taxon>
        <taxon>Pezizomycotina</taxon>
        <taxon>Dothideomycetes</taxon>
        <taxon>Dothideomycetidae</taxon>
        <taxon>Mycosphaerellales</taxon>
        <taxon>Mycosphaerellaceae</taxon>
        <taxon>Pseudocercospora</taxon>
    </lineage>
</organism>
<sequence length="444" mass="50340">PQTLSICRVSAKFCSCVWRSAVVADVFFGFRSRVRDYPVVYQRAEVSVVDVFVDGLMLPNVFRQVRSNLSQRRVFSTRTAVKMKHHLMIGTWTPPGAIFTVAFDDEKLTLELVKRTEVPEDQPISWMAFDHARKNIYGAGMKKWGSYTVKSPTDITHHSSIPMGGHPRANDLDTKTRAIFILAAKKAPYCVYGNPFYDHAGFLNVHSVNPEGGLDKNIQNAPLDERSAIHGMVFDSEEEYLYSADMWANKIWCHKKDQKTGELELVGSLEAPSPGDHPRWVEISPSNAYLYVLMEAGNRLCVYVIDEKTHMPVYTRTSYPLIPPGMDKFFPKMYRSDVVFTTQSGEYLFATARSNSPKLTGYIAAFKLGKEGQIERQICLNPTPTSGGHSNAVSPCPWTDEWLALCDDEQGWVEIYRWHDEFLGRVAHLDIKEPGFGMNAIWYD</sequence>
<dbReference type="InterPro" id="IPR019405">
    <property type="entry name" value="Lactonase_7-beta_prop"/>
</dbReference>
<keyword evidence="3" id="KW-1185">Reference proteome</keyword>
<gene>
    <name evidence="2" type="ORF">HII31_10499</name>
</gene>
<dbReference type="FunFam" id="2.130.10.10:FF:000244">
    <property type="entry name" value="Carboxy-cis,cis-muconate cyclase"/>
    <property type="match status" value="1"/>
</dbReference>
<dbReference type="PANTHER" id="PTHR30344:SF4">
    <property type="entry name" value="CYCLASE, PUTATIVE (AFU_ORTHOLOGUE AFUA_6G11580)-RELATED"/>
    <property type="match status" value="1"/>
</dbReference>
<dbReference type="AlphaFoldDB" id="A0A8H6RAT3"/>
<comment type="similarity">
    <text evidence="1">Belongs to the cycloisomerase 2 family.</text>
</comment>
<dbReference type="PANTHER" id="PTHR30344">
    <property type="entry name" value="6-PHOSPHOGLUCONOLACTONASE-RELATED"/>
    <property type="match status" value="1"/>
</dbReference>
<reference evidence="2" key="1">
    <citation type="submission" date="2020-04" db="EMBL/GenBank/DDBJ databases">
        <title>Draft genome resource of the tomato pathogen Pseudocercospora fuligena.</title>
        <authorList>
            <person name="Zaccaron A."/>
        </authorList>
    </citation>
    <scope>NUCLEOTIDE SEQUENCE</scope>
    <source>
        <strain evidence="2">PF001</strain>
    </source>
</reference>
<evidence type="ECO:0000256" key="1">
    <source>
        <dbReference type="ARBA" id="ARBA00005564"/>
    </source>
</evidence>
<dbReference type="EMBL" id="JABCIY010000213">
    <property type="protein sequence ID" value="KAF7188214.1"/>
    <property type="molecule type" value="Genomic_DNA"/>
</dbReference>
<dbReference type="Pfam" id="PF10282">
    <property type="entry name" value="Lactonase"/>
    <property type="match status" value="1"/>
</dbReference>
<dbReference type="InterPro" id="IPR015943">
    <property type="entry name" value="WD40/YVTN_repeat-like_dom_sf"/>
</dbReference>
<accession>A0A8H6RAT3</accession>
<evidence type="ECO:0000313" key="2">
    <source>
        <dbReference type="EMBL" id="KAF7188214.1"/>
    </source>
</evidence>
<dbReference type="GO" id="GO:0017057">
    <property type="term" value="F:6-phosphogluconolactonase activity"/>
    <property type="evidence" value="ECO:0007669"/>
    <property type="project" value="TreeGrafter"/>
</dbReference>
<evidence type="ECO:0000313" key="3">
    <source>
        <dbReference type="Proteomes" id="UP000660729"/>
    </source>
</evidence>
<feature type="non-terminal residue" evidence="2">
    <location>
        <position position="1"/>
    </location>
</feature>
<dbReference type="InterPro" id="IPR050282">
    <property type="entry name" value="Cycloisomerase_2"/>
</dbReference>
<name>A0A8H6RAT3_9PEZI</name>
<dbReference type="OrthoDB" id="1715191at2759"/>
<dbReference type="SUPFAM" id="SSF75011">
    <property type="entry name" value="3-carboxy-cis,cis-mucoante lactonizing enzyme"/>
    <property type="match status" value="1"/>
</dbReference>
<proteinExistence type="inferred from homology"/>
<protein>
    <submittedName>
        <fullName evidence="2">Carboxy-cis,cis-muconate cyclase</fullName>
    </submittedName>
</protein>